<dbReference type="PANTHER" id="PTHR33570:SF2">
    <property type="entry name" value="CARBOXYMUCONOLACTONE DECARBOXYLASE-LIKE DOMAIN-CONTAINING PROTEIN"/>
    <property type="match status" value="1"/>
</dbReference>
<dbReference type="Pfam" id="PF02627">
    <property type="entry name" value="CMD"/>
    <property type="match status" value="1"/>
</dbReference>
<dbReference type="RefSeq" id="WP_284259267.1">
    <property type="nucleotide sequence ID" value="NZ_BSOS01000089.1"/>
</dbReference>
<evidence type="ECO:0000313" key="3">
    <source>
        <dbReference type="Proteomes" id="UP001156641"/>
    </source>
</evidence>
<feature type="domain" description="Carboxymuconolactone decarboxylase-like" evidence="1">
    <location>
        <begin position="46"/>
        <end position="114"/>
    </location>
</feature>
<comment type="caution">
    <text evidence="2">The sequence shown here is derived from an EMBL/GenBank/DDBJ whole genome shotgun (WGS) entry which is preliminary data.</text>
</comment>
<dbReference type="SUPFAM" id="SSF69118">
    <property type="entry name" value="AhpD-like"/>
    <property type="match status" value="1"/>
</dbReference>
<protein>
    <submittedName>
        <fullName evidence="2">4-carboxymuconolactone decarboxylase</fullName>
    </submittedName>
</protein>
<proteinExistence type="predicted"/>
<dbReference type="PANTHER" id="PTHR33570">
    <property type="entry name" value="4-CARBOXYMUCONOLACTONE DECARBOXYLASE FAMILY PROTEIN"/>
    <property type="match status" value="1"/>
</dbReference>
<keyword evidence="3" id="KW-1185">Reference proteome</keyword>
<dbReference type="InterPro" id="IPR003779">
    <property type="entry name" value="CMD-like"/>
</dbReference>
<name>A0ABQ6ADY0_9PROT</name>
<sequence>MTDRRQAGLDVVAKMLSPEVAKALDGAARSPEFGAFIGELALRNVFSELWTRPGLDLRSRSLVTLSILIALRASDELEVHLLVALRNGLSLSEIEEVIYHASGYAGFPAASVARTTALTVFRKHKLVES</sequence>
<evidence type="ECO:0000313" key="2">
    <source>
        <dbReference type="EMBL" id="GLR68418.1"/>
    </source>
</evidence>
<dbReference type="InterPro" id="IPR029032">
    <property type="entry name" value="AhpD-like"/>
</dbReference>
<organism evidence="2 3">
    <name type="scientific">Acidocella aquatica</name>
    <dbReference type="NCBI Taxonomy" id="1922313"/>
    <lineage>
        <taxon>Bacteria</taxon>
        <taxon>Pseudomonadati</taxon>
        <taxon>Pseudomonadota</taxon>
        <taxon>Alphaproteobacteria</taxon>
        <taxon>Acetobacterales</taxon>
        <taxon>Acidocellaceae</taxon>
        <taxon>Acidocella</taxon>
    </lineage>
</organism>
<dbReference type="Gene3D" id="1.20.1290.10">
    <property type="entry name" value="AhpD-like"/>
    <property type="match status" value="1"/>
</dbReference>
<reference evidence="3" key="1">
    <citation type="journal article" date="2019" name="Int. J. Syst. Evol. Microbiol.">
        <title>The Global Catalogue of Microorganisms (GCM) 10K type strain sequencing project: providing services to taxonomists for standard genome sequencing and annotation.</title>
        <authorList>
            <consortium name="The Broad Institute Genomics Platform"/>
            <consortium name="The Broad Institute Genome Sequencing Center for Infectious Disease"/>
            <person name="Wu L."/>
            <person name="Ma J."/>
        </authorList>
    </citation>
    <scope>NUCLEOTIDE SEQUENCE [LARGE SCALE GENOMIC DNA]</scope>
    <source>
        <strain evidence="3">NBRC 112502</strain>
    </source>
</reference>
<evidence type="ECO:0000259" key="1">
    <source>
        <dbReference type="Pfam" id="PF02627"/>
    </source>
</evidence>
<dbReference type="Proteomes" id="UP001156641">
    <property type="component" value="Unassembled WGS sequence"/>
</dbReference>
<accession>A0ABQ6ADY0</accession>
<dbReference type="EMBL" id="BSOS01000089">
    <property type="protein sequence ID" value="GLR68418.1"/>
    <property type="molecule type" value="Genomic_DNA"/>
</dbReference>
<dbReference type="InterPro" id="IPR052512">
    <property type="entry name" value="4CMD/NDH-1_regulator"/>
</dbReference>
<gene>
    <name evidence="2" type="ORF">GCM10010909_30990</name>
</gene>